<feature type="compositionally biased region" description="Pro residues" evidence="1">
    <location>
        <begin position="485"/>
        <end position="494"/>
    </location>
</feature>
<sequence>MSTGRRPRSLPNDEKENVVPTQSTRVKRSGFPSEGYLTPEGLEEESEIEPSMIPEETGLRVRRRPAIPLGDLRTRRVGLGDDFEVLRDASSRHNGKRQVDGKASHLDLRGHHRAPKHIVEEATGDEGADEEELESEQLTEHFDEASHTSTDEDFEELEQEDEDLEELQEDDDNLGDFHEYNDEDTEEQAEDNGIGMNPRPDETEIGLRATSAQLLEGWRREKAAIIQSSNGAVVADPSANPPFRRWRSPPMRFRVRRLFGRPANKLFRHLGLINDAGRPVGTGARTIYRWLRREDSILLDQVALVAPRLRYTVVKNVYESAFQTVRPRVLEYLRENHSEATWCLFFSEFVYFNPRHEGASGVCLFLMVSDENVQGIKRAVERLVNHVQRGDEMAVIVRRGDPRLFGSYGLSREDDDQEYEAENQTASNDAAATPEESTRGFGFLSNLFNRPSTTPVKEPPTSLTAAANSKNAKGKGKANQVHPWSPSPTPPPGSPVQNVLKLHYDARGYTTWQELEPFHYGLRWVTKLAVPASEEGVNASFEVRPSIGSSLGNVKDSGSGTLAGYLHDGKGNCYAMSCHHVMKLDADSVWPTPSDYLKGRTAVAPAQQDLYVATKVHGHEIDGLVHEAVGAHLRGDTELACQIYERGRKKVANHDVHVKLLERGGARFGKIVASAWRIAHTKEGPWLMDQVVVKPFDARIGTNAFTYTGRDNKEGKRYRLEARGWADLPLGAEVLKVGRTTGLTKGFVVATDADIRLCVGTERMTDPNRMTKRFWELKTGIITSGSGPWFSEPGDSGAWILGSPPFEDMLSWDLRRRYSRAAADPIAAPVGGMMFGGADSVDGVSLTFYNPAKLLRRYLAKMMEGGENLVPGVGEPLAEPALLEEAWNAEEEWSRQSREAREGFETFAERNFLAHHLHRFGDMHIFREPESEEEYDEEVAEATSKAPKTHLKTTKRATTERVQKQVKEETGFKSGRTRQSVRDVEVRVPRTPYRRGTSEEAPDTPTPKNNGALSSREPQRRPAAPTTTPMHSPTKPRTPRTAPARAPSTLQTPRTRPVTTSSKIPAPSTQPARVPSTLRTPLRRPQSTLLSSGAKARRPPPANVQDADSDDEVELA</sequence>
<feature type="compositionally biased region" description="Acidic residues" evidence="1">
    <location>
        <begin position="931"/>
        <end position="940"/>
    </location>
</feature>
<feature type="region of interest" description="Disordered" evidence="1">
    <location>
        <begin position="90"/>
        <end position="167"/>
    </location>
</feature>
<feature type="region of interest" description="Disordered" evidence="1">
    <location>
        <begin position="931"/>
        <end position="1116"/>
    </location>
</feature>
<feature type="region of interest" description="Disordered" evidence="1">
    <location>
        <begin position="1"/>
        <end position="59"/>
    </location>
</feature>
<organism evidence="2 3">
    <name type="scientific">Orbilia brochopaga</name>
    <dbReference type="NCBI Taxonomy" id="3140254"/>
    <lineage>
        <taxon>Eukaryota</taxon>
        <taxon>Fungi</taxon>
        <taxon>Dikarya</taxon>
        <taxon>Ascomycota</taxon>
        <taxon>Pezizomycotina</taxon>
        <taxon>Orbiliomycetes</taxon>
        <taxon>Orbiliales</taxon>
        <taxon>Orbiliaceae</taxon>
        <taxon>Orbilia</taxon>
    </lineage>
</organism>
<evidence type="ECO:0000313" key="2">
    <source>
        <dbReference type="EMBL" id="KAK6346847.1"/>
    </source>
</evidence>
<evidence type="ECO:0000256" key="1">
    <source>
        <dbReference type="SAM" id="MobiDB-lite"/>
    </source>
</evidence>
<feature type="compositionally biased region" description="Low complexity" evidence="1">
    <location>
        <begin position="1021"/>
        <end position="1047"/>
    </location>
</feature>
<dbReference type="EMBL" id="JAVHNQ010000005">
    <property type="protein sequence ID" value="KAK6346847.1"/>
    <property type="molecule type" value="Genomic_DNA"/>
</dbReference>
<feature type="compositionally biased region" description="Acidic residues" evidence="1">
    <location>
        <begin position="122"/>
        <end position="137"/>
    </location>
</feature>
<feature type="compositionally biased region" description="Basic and acidic residues" evidence="1">
    <location>
        <begin position="957"/>
        <end position="971"/>
    </location>
</feature>
<feature type="compositionally biased region" description="Polar residues" evidence="1">
    <location>
        <begin position="1048"/>
        <end position="1071"/>
    </location>
</feature>
<evidence type="ECO:0000313" key="3">
    <source>
        <dbReference type="Proteomes" id="UP001375240"/>
    </source>
</evidence>
<reference evidence="2 3" key="1">
    <citation type="submission" date="2019-10" db="EMBL/GenBank/DDBJ databases">
        <authorList>
            <person name="Palmer J.M."/>
        </authorList>
    </citation>
    <scope>NUCLEOTIDE SEQUENCE [LARGE SCALE GENOMIC DNA]</scope>
    <source>
        <strain evidence="2 3">TWF696</strain>
    </source>
</reference>
<feature type="region of interest" description="Disordered" evidence="1">
    <location>
        <begin position="407"/>
        <end position="436"/>
    </location>
</feature>
<feature type="compositionally biased region" description="Basic and acidic residues" evidence="1">
    <location>
        <begin position="138"/>
        <end position="150"/>
    </location>
</feature>
<comment type="caution">
    <text evidence="2">The sequence shown here is derived from an EMBL/GenBank/DDBJ whole genome shotgun (WGS) entry which is preliminary data.</text>
</comment>
<keyword evidence="3" id="KW-1185">Reference proteome</keyword>
<protein>
    <submittedName>
        <fullName evidence="2">Uncharacterized protein</fullName>
    </submittedName>
</protein>
<accession>A0AAV9UU19</accession>
<dbReference type="Proteomes" id="UP001375240">
    <property type="component" value="Unassembled WGS sequence"/>
</dbReference>
<name>A0AAV9UU19_9PEZI</name>
<feature type="compositionally biased region" description="Basic and acidic residues" evidence="1">
    <location>
        <begin position="90"/>
        <end position="109"/>
    </location>
</feature>
<proteinExistence type="predicted"/>
<feature type="region of interest" description="Disordered" evidence="1">
    <location>
        <begin position="449"/>
        <end position="498"/>
    </location>
</feature>
<feature type="region of interest" description="Disordered" evidence="1">
    <location>
        <begin position="183"/>
        <end position="202"/>
    </location>
</feature>
<gene>
    <name evidence="2" type="ORF">TWF696_006954</name>
</gene>
<feature type="compositionally biased region" description="Acidic residues" evidence="1">
    <location>
        <begin position="1107"/>
        <end position="1116"/>
    </location>
</feature>
<dbReference type="AlphaFoldDB" id="A0AAV9UU19"/>
<feature type="compositionally biased region" description="Acidic residues" evidence="1">
    <location>
        <begin position="151"/>
        <end position="167"/>
    </location>
</feature>